<comment type="caution">
    <text evidence="1">The sequence shown here is derived from an EMBL/GenBank/DDBJ whole genome shotgun (WGS) entry which is preliminary data.</text>
</comment>
<sequence length="183" mass="20942">MHNRHSRSLERMPYDLEIERTIRQLRRTHLALEKQMHDMALQEPNLNRTLMDYSAPFVSTSPSCIVRPPITANHFELKQSFIQMLPSFCGNSTEDPNLHIKEFLEISEIVKINGLQSFFKGLNDDTKRMTDLASGRAFMQKTVDEASQLINTLATNTQQWGVARVMPKRVGVHEINAFTSLAA</sequence>
<proteinExistence type="predicted"/>
<protein>
    <submittedName>
        <fullName evidence="1">Uncharacterized protein</fullName>
    </submittedName>
</protein>
<evidence type="ECO:0000313" key="2">
    <source>
        <dbReference type="Proteomes" id="UP001064489"/>
    </source>
</evidence>
<dbReference type="Proteomes" id="UP001064489">
    <property type="component" value="Chromosome 1"/>
</dbReference>
<organism evidence="1 2">
    <name type="scientific">Acer negundo</name>
    <name type="common">Box elder</name>
    <dbReference type="NCBI Taxonomy" id="4023"/>
    <lineage>
        <taxon>Eukaryota</taxon>
        <taxon>Viridiplantae</taxon>
        <taxon>Streptophyta</taxon>
        <taxon>Embryophyta</taxon>
        <taxon>Tracheophyta</taxon>
        <taxon>Spermatophyta</taxon>
        <taxon>Magnoliopsida</taxon>
        <taxon>eudicotyledons</taxon>
        <taxon>Gunneridae</taxon>
        <taxon>Pentapetalae</taxon>
        <taxon>rosids</taxon>
        <taxon>malvids</taxon>
        <taxon>Sapindales</taxon>
        <taxon>Sapindaceae</taxon>
        <taxon>Hippocastanoideae</taxon>
        <taxon>Acereae</taxon>
        <taxon>Acer</taxon>
    </lineage>
</organism>
<reference evidence="1" key="1">
    <citation type="journal article" date="2022" name="Plant J.">
        <title>Strategies of tolerance reflected in two North American maple genomes.</title>
        <authorList>
            <person name="McEvoy S.L."/>
            <person name="Sezen U.U."/>
            <person name="Trouern-Trend A."/>
            <person name="McMahon S.M."/>
            <person name="Schaberg P.G."/>
            <person name="Yang J."/>
            <person name="Wegrzyn J.L."/>
            <person name="Swenson N.G."/>
        </authorList>
    </citation>
    <scope>NUCLEOTIDE SEQUENCE</scope>
    <source>
        <strain evidence="1">91603</strain>
    </source>
</reference>
<gene>
    <name evidence="1" type="ORF">LWI28_024184</name>
</gene>
<dbReference type="EMBL" id="JAJSOW010000003">
    <property type="protein sequence ID" value="KAI9196464.1"/>
    <property type="molecule type" value="Genomic_DNA"/>
</dbReference>
<dbReference type="AlphaFoldDB" id="A0AAD5P2V2"/>
<keyword evidence="2" id="KW-1185">Reference proteome</keyword>
<name>A0AAD5P2V2_ACENE</name>
<accession>A0AAD5P2V2</accession>
<reference evidence="1" key="2">
    <citation type="submission" date="2023-02" db="EMBL/GenBank/DDBJ databases">
        <authorList>
            <person name="Swenson N.G."/>
            <person name="Wegrzyn J.L."/>
            <person name="Mcevoy S.L."/>
        </authorList>
    </citation>
    <scope>NUCLEOTIDE SEQUENCE</scope>
    <source>
        <strain evidence="1">91603</strain>
        <tissue evidence="1">Leaf</tissue>
    </source>
</reference>
<evidence type="ECO:0000313" key="1">
    <source>
        <dbReference type="EMBL" id="KAI9196464.1"/>
    </source>
</evidence>